<accession>A0ABW8IMU7</accession>
<gene>
    <name evidence="2" type="ORF">ISP18_18230</name>
</gene>
<protein>
    <submittedName>
        <fullName evidence="2">Phage tail protein</fullName>
    </submittedName>
</protein>
<dbReference type="Proteomes" id="UP001620409">
    <property type="component" value="Unassembled WGS sequence"/>
</dbReference>
<dbReference type="InterPro" id="IPR011083">
    <property type="entry name" value="Phage_tail_collar_dom"/>
</dbReference>
<proteinExistence type="predicted"/>
<feature type="domain" description="Phage tail collar" evidence="1">
    <location>
        <begin position="7"/>
        <end position="63"/>
    </location>
</feature>
<name>A0ABW8IMU7_9GAMM</name>
<reference evidence="2 3" key="1">
    <citation type="submission" date="2020-10" db="EMBL/GenBank/DDBJ databases">
        <title>Phylogeny of dyella-like bacteria.</title>
        <authorList>
            <person name="Fu J."/>
        </authorList>
    </citation>
    <scope>NUCLEOTIDE SEQUENCE [LARGE SCALE GENOMIC DNA]</scope>
    <source>
        <strain evidence="2 3">DHG40</strain>
    </source>
</reference>
<evidence type="ECO:0000259" key="1">
    <source>
        <dbReference type="Pfam" id="PF07484"/>
    </source>
</evidence>
<dbReference type="EMBL" id="JADIKI010000023">
    <property type="protein sequence ID" value="MFK2856551.1"/>
    <property type="molecule type" value="Genomic_DNA"/>
</dbReference>
<comment type="caution">
    <text evidence="2">The sequence shown here is derived from an EMBL/GenBank/DDBJ whole genome shotgun (WGS) entry which is preliminary data.</text>
</comment>
<keyword evidence="3" id="KW-1185">Reference proteome</keyword>
<organism evidence="2 3">
    <name type="scientific">Dyella humi</name>
    <dbReference type="NCBI Taxonomy" id="1770547"/>
    <lineage>
        <taxon>Bacteria</taxon>
        <taxon>Pseudomonadati</taxon>
        <taxon>Pseudomonadota</taxon>
        <taxon>Gammaproteobacteria</taxon>
        <taxon>Lysobacterales</taxon>
        <taxon>Rhodanobacteraceae</taxon>
        <taxon>Dyella</taxon>
    </lineage>
</organism>
<dbReference type="RefSeq" id="WP_380015500.1">
    <property type="nucleotide sequence ID" value="NZ_JADIKI010000023.1"/>
</dbReference>
<dbReference type="Gene3D" id="3.90.1340.10">
    <property type="entry name" value="Phage tail collar domain"/>
    <property type="match status" value="1"/>
</dbReference>
<dbReference type="SUPFAM" id="SSF88874">
    <property type="entry name" value="Receptor-binding domain of short tail fibre protein gp12"/>
    <property type="match status" value="1"/>
</dbReference>
<sequence>MSDPFLGEIRMVGFTFAPNGWAMCNGNLMSINQNTALFSLLGTTYGGNGQSTFGLPDLQGRSPVGTGSGLGLSPIVPGEKSGNEAVTLLVTQMPMHTHTTGGANVTVTGSASIPACSSPTSGTSTGTPGATTVLGTSIAGGRPGELYTTTAPNTNLLPFNVQSTGTVSAGTTGITGGSQPFSVRNPYLGLTCIISLQGIFPSRP</sequence>
<dbReference type="InterPro" id="IPR037053">
    <property type="entry name" value="Phage_tail_collar_dom_sf"/>
</dbReference>
<evidence type="ECO:0000313" key="3">
    <source>
        <dbReference type="Proteomes" id="UP001620409"/>
    </source>
</evidence>
<dbReference type="Pfam" id="PF07484">
    <property type="entry name" value="Collar"/>
    <property type="match status" value="1"/>
</dbReference>
<evidence type="ECO:0000313" key="2">
    <source>
        <dbReference type="EMBL" id="MFK2856551.1"/>
    </source>
</evidence>